<sequence length="60" mass="6557">MRIGDSPVGSSKTPMEHRFGLILASGHYLDPALHWRGSAKVRGYPSTVRRCFDDAASALN</sequence>
<name>A0ABS8WP98_DATST</name>
<gene>
    <name evidence="1" type="ORF">HAX54_050924</name>
</gene>
<proteinExistence type="predicted"/>
<evidence type="ECO:0000313" key="1">
    <source>
        <dbReference type="EMBL" id="MCE3051824.1"/>
    </source>
</evidence>
<dbReference type="EMBL" id="JACEIK010008972">
    <property type="protein sequence ID" value="MCE3051824.1"/>
    <property type="molecule type" value="Genomic_DNA"/>
</dbReference>
<reference evidence="1 2" key="1">
    <citation type="journal article" date="2021" name="BMC Genomics">
        <title>Datura genome reveals duplications of psychoactive alkaloid biosynthetic genes and high mutation rate following tissue culture.</title>
        <authorList>
            <person name="Rajewski A."/>
            <person name="Carter-House D."/>
            <person name="Stajich J."/>
            <person name="Litt A."/>
        </authorList>
    </citation>
    <scope>NUCLEOTIDE SEQUENCE [LARGE SCALE GENOMIC DNA]</scope>
    <source>
        <strain evidence="1">AR-01</strain>
    </source>
</reference>
<dbReference type="Proteomes" id="UP000823775">
    <property type="component" value="Unassembled WGS sequence"/>
</dbReference>
<accession>A0ABS8WP98</accession>
<evidence type="ECO:0000313" key="2">
    <source>
        <dbReference type="Proteomes" id="UP000823775"/>
    </source>
</evidence>
<comment type="caution">
    <text evidence="1">The sequence shown here is derived from an EMBL/GenBank/DDBJ whole genome shotgun (WGS) entry which is preliminary data.</text>
</comment>
<organism evidence="1 2">
    <name type="scientific">Datura stramonium</name>
    <name type="common">Jimsonweed</name>
    <name type="synonym">Common thornapple</name>
    <dbReference type="NCBI Taxonomy" id="4076"/>
    <lineage>
        <taxon>Eukaryota</taxon>
        <taxon>Viridiplantae</taxon>
        <taxon>Streptophyta</taxon>
        <taxon>Embryophyta</taxon>
        <taxon>Tracheophyta</taxon>
        <taxon>Spermatophyta</taxon>
        <taxon>Magnoliopsida</taxon>
        <taxon>eudicotyledons</taxon>
        <taxon>Gunneridae</taxon>
        <taxon>Pentapetalae</taxon>
        <taxon>asterids</taxon>
        <taxon>lamiids</taxon>
        <taxon>Solanales</taxon>
        <taxon>Solanaceae</taxon>
        <taxon>Solanoideae</taxon>
        <taxon>Datureae</taxon>
        <taxon>Datura</taxon>
    </lineage>
</organism>
<protein>
    <submittedName>
        <fullName evidence="1">Uncharacterized protein</fullName>
    </submittedName>
</protein>
<keyword evidence="2" id="KW-1185">Reference proteome</keyword>
<feature type="non-terminal residue" evidence="1">
    <location>
        <position position="60"/>
    </location>
</feature>